<keyword evidence="5" id="KW-0732">Signal</keyword>
<dbReference type="AlphaFoldDB" id="A0A7S7M0E1"/>
<feature type="signal peptide" evidence="5">
    <location>
        <begin position="1"/>
        <end position="27"/>
    </location>
</feature>
<reference evidence="7 8" key="1">
    <citation type="submission" date="2020-05" db="EMBL/GenBank/DDBJ databases">
        <title>Sulfurimonas marisnigri, sp. nov., and Sulfurimonas baltica, sp. nov., manganese oxide reducing chemolithoautotrophs of the class Epsilonproteobacteria isolated from the pelagic redoxclines of the Black and Baltic Seas and emended description of the genus Sulfurimonas.</title>
        <authorList>
            <person name="Henkel J.V."/>
            <person name="Laudan C."/>
            <person name="Werner J."/>
            <person name="Neu T."/>
            <person name="Plewe S."/>
            <person name="Sproer C."/>
            <person name="Bunk B."/>
            <person name="Schulz-Vogt H.N."/>
        </authorList>
    </citation>
    <scope>NUCLEOTIDE SEQUENCE [LARGE SCALE GENOMIC DNA]</scope>
    <source>
        <strain evidence="7 8">SoZ1</strain>
    </source>
</reference>
<dbReference type="Gene3D" id="1.10.760.10">
    <property type="entry name" value="Cytochrome c-like domain"/>
    <property type="match status" value="1"/>
</dbReference>
<gene>
    <name evidence="7" type="ORF">HUE87_00695</name>
</gene>
<keyword evidence="3 4" id="KW-0408">Iron</keyword>
<keyword evidence="1 4" id="KW-0349">Heme</keyword>
<dbReference type="InterPro" id="IPR009056">
    <property type="entry name" value="Cyt_c-like_dom"/>
</dbReference>
<feature type="domain" description="Cytochrome c" evidence="6">
    <location>
        <begin position="25"/>
        <end position="107"/>
    </location>
</feature>
<evidence type="ECO:0000256" key="3">
    <source>
        <dbReference type="ARBA" id="ARBA00023004"/>
    </source>
</evidence>
<dbReference type="RefSeq" id="WP_194366845.1">
    <property type="nucleotide sequence ID" value="NZ_CP054493.1"/>
</dbReference>
<dbReference type="KEGG" id="smas:HUE87_00695"/>
<proteinExistence type="predicted"/>
<dbReference type="InterPro" id="IPR036909">
    <property type="entry name" value="Cyt_c-like_dom_sf"/>
</dbReference>
<dbReference type="Proteomes" id="UP000593836">
    <property type="component" value="Chromosome"/>
</dbReference>
<dbReference type="GO" id="GO:0009055">
    <property type="term" value="F:electron transfer activity"/>
    <property type="evidence" value="ECO:0007669"/>
    <property type="project" value="InterPro"/>
</dbReference>
<dbReference type="Pfam" id="PF00034">
    <property type="entry name" value="Cytochrom_C"/>
    <property type="match status" value="1"/>
</dbReference>
<evidence type="ECO:0000313" key="8">
    <source>
        <dbReference type="Proteomes" id="UP000593836"/>
    </source>
</evidence>
<evidence type="ECO:0000256" key="2">
    <source>
        <dbReference type="ARBA" id="ARBA00022723"/>
    </source>
</evidence>
<evidence type="ECO:0000259" key="6">
    <source>
        <dbReference type="PROSITE" id="PS51007"/>
    </source>
</evidence>
<dbReference type="EMBL" id="CP054493">
    <property type="protein sequence ID" value="QOY54801.1"/>
    <property type="molecule type" value="Genomic_DNA"/>
</dbReference>
<name>A0A7S7M0E1_9BACT</name>
<evidence type="ECO:0000256" key="5">
    <source>
        <dbReference type="SAM" id="SignalP"/>
    </source>
</evidence>
<keyword evidence="2 4" id="KW-0479">Metal-binding</keyword>
<organism evidence="7 8">
    <name type="scientific">Candidatus Sulfurimonas marisnigri</name>
    <dbReference type="NCBI Taxonomy" id="2740405"/>
    <lineage>
        <taxon>Bacteria</taxon>
        <taxon>Pseudomonadati</taxon>
        <taxon>Campylobacterota</taxon>
        <taxon>Epsilonproteobacteria</taxon>
        <taxon>Campylobacterales</taxon>
        <taxon>Sulfurimonadaceae</taxon>
        <taxon>Sulfurimonas</taxon>
    </lineage>
</organism>
<evidence type="ECO:0000256" key="4">
    <source>
        <dbReference type="PROSITE-ProRule" id="PRU00433"/>
    </source>
</evidence>
<dbReference type="SUPFAM" id="SSF46626">
    <property type="entry name" value="Cytochrome c"/>
    <property type="match status" value="1"/>
</dbReference>
<protein>
    <submittedName>
        <fullName evidence="7">C-type cytochrome</fullName>
    </submittedName>
</protein>
<sequence>MKTTTITKTLKSLVIASAIIGSSALFAADGASLYNKCAGCHGTTGEKVALGKSKVIANMSEDEINIAINGYKAGTYGGAMKGLMKGQVASLSEDDVKAVSAHIASLKK</sequence>
<keyword evidence="8" id="KW-1185">Reference proteome</keyword>
<dbReference type="GO" id="GO:0020037">
    <property type="term" value="F:heme binding"/>
    <property type="evidence" value="ECO:0007669"/>
    <property type="project" value="InterPro"/>
</dbReference>
<accession>A0A7S7M0E1</accession>
<evidence type="ECO:0000256" key="1">
    <source>
        <dbReference type="ARBA" id="ARBA00022617"/>
    </source>
</evidence>
<feature type="chain" id="PRO_5032755741" evidence="5">
    <location>
        <begin position="28"/>
        <end position="108"/>
    </location>
</feature>
<dbReference type="GO" id="GO:0046872">
    <property type="term" value="F:metal ion binding"/>
    <property type="evidence" value="ECO:0007669"/>
    <property type="project" value="UniProtKB-KW"/>
</dbReference>
<evidence type="ECO:0000313" key="7">
    <source>
        <dbReference type="EMBL" id="QOY54801.1"/>
    </source>
</evidence>
<dbReference type="PROSITE" id="PS51007">
    <property type="entry name" value="CYTC"/>
    <property type="match status" value="1"/>
</dbReference>